<dbReference type="InterPro" id="IPR043129">
    <property type="entry name" value="ATPase_NBD"/>
</dbReference>
<dbReference type="RefSeq" id="XP_004358533.1">
    <property type="nucleotide sequence ID" value="XM_004358476.1"/>
</dbReference>
<proteinExistence type="inferred from homology"/>
<comment type="similarity">
    <text evidence="6">Belongs to the actin family.</text>
</comment>
<dbReference type="OrthoDB" id="5132116at2759"/>
<comment type="subcellular location">
    <subcellularLocation>
        <location evidence="1">Cytoplasm</location>
        <location evidence="1">Cytoskeleton</location>
    </subcellularLocation>
</comment>
<name>F4PSD7_CACFS</name>
<evidence type="ECO:0000256" key="5">
    <source>
        <dbReference type="ARBA" id="ARBA00023212"/>
    </source>
</evidence>
<dbReference type="InterPro" id="IPR004000">
    <property type="entry name" value="Actin"/>
</dbReference>
<protein>
    <submittedName>
        <fullName evidence="7">Actin</fullName>
    </submittedName>
</protein>
<evidence type="ECO:0000313" key="7">
    <source>
        <dbReference type="EMBL" id="EGG20683.1"/>
    </source>
</evidence>
<evidence type="ECO:0000256" key="6">
    <source>
        <dbReference type="RuleBase" id="RU000487"/>
    </source>
</evidence>
<dbReference type="PANTHER" id="PTHR11937">
    <property type="entry name" value="ACTIN"/>
    <property type="match status" value="1"/>
</dbReference>
<dbReference type="EMBL" id="GL883010">
    <property type="protein sequence ID" value="EGG20683.1"/>
    <property type="molecule type" value="Genomic_DNA"/>
</dbReference>
<dbReference type="Gene3D" id="3.30.420.40">
    <property type="match status" value="2"/>
</dbReference>
<sequence length="375" mass="42177">MDDENRTVVVDIGTYEVKAGFSGDELPLDPIPSIVGRCCAGCSRSGMKGMGFKEFYVGEEAVRKRGILRGVSRPIEKGMVVNWESMEKMMHHIFYQELRVSPDEHPLLITETPNTQKVNRDKMLQILFETLETPLLSIQNPSLLTLHAHNLTSGVVLDCGYTTSHVTVVNESNKVSSYEKLDFGGSQATDLLEDMLKKERGYRRYTSSFDGVINSIKTEIGYIALHYEKEREMDTTEQERVYQLPDDQTITVGQERFRCFEPIFQPSLAAIESDGIQDIIYNSIMRCNVDTRRLLFDNIVLSGGNTLVAGMTDRLTKELSNMSSSPVRVIAPANRKYSAWIGGSIISQLSTFQQSMCISKEQYNENGSSIFNSIV</sequence>
<dbReference type="GO" id="GO:0005856">
    <property type="term" value="C:cytoskeleton"/>
    <property type="evidence" value="ECO:0007669"/>
    <property type="project" value="UniProtKB-SubCell"/>
</dbReference>
<dbReference type="AlphaFoldDB" id="F4PSD7"/>
<evidence type="ECO:0000256" key="1">
    <source>
        <dbReference type="ARBA" id="ARBA00004245"/>
    </source>
</evidence>
<dbReference type="GO" id="GO:0005524">
    <property type="term" value="F:ATP binding"/>
    <property type="evidence" value="ECO:0007669"/>
    <property type="project" value="UniProtKB-KW"/>
</dbReference>
<keyword evidence="5" id="KW-0206">Cytoskeleton</keyword>
<dbReference type="PRINTS" id="PR00190">
    <property type="entry name" value="ACTIN"/>
</dbReference>
<dbReference type="SUPFAM" id="SSF53067">
    <property type="entry name" value="Actin-like ATPase domain"/>
    <property type="match status" value="2"/>
</dbReference>
<dbReference type="KEGG" id="dfa:DFA_00544"/>
<keyword evidence="4" id="KW-0067">ATP-binding</keyword>
<evidence type="ECO:0000313" key="8">
    <source>
        <dbReference type="Proteomes" id="UP000007797"/>
    </source>
</evidence>
<dbReference type="Proteomes" id="UP000007797">
    <property type="component" value="Unassembled WGS sequence"/>
</dbReference>
<evidence type="ECO:0000256" key="2">
    <source>
        <dbReference type="ARBA" id="ARBA00022490"/>
    </source>
</evidence>
<dbReference type="GeneID" id="14873756"/>
<organism evidence="7 8">
    <name type="scientific">Cavenderia fasciculata</name>
    <name type="common">Slime mold</name>
    <name type="synonym">Dictyostelium fasciculatum</name>
    <dbReference type="NCBI Taxonomy" id="261658"/>
    <lineage>
        <taxon>Eukaryota</taxon>
        <taxon>Amoebozoa</taxon>
        <taxon>Evosea</taxon>
        <taxon>Eumycetozoa</taxon>
        <taxon>Dictyostelia</taxon>
        <taxon>Acytosteliales</taxon>
        <taxon>Cavenderiaceae</taxon>
        <taxon>Cavenderia</taxon>
    </lineage>
</organism>
<keyword evidence="3" id="KW-0547">Nucleotide-binding</keyword>
<dbReference type="STRING" id="1054147.F4PSD7"/>
<dbReference type="Pfam" id="PF00022">
    <property type="entry name" value="Actin"/>
    <property type="match status" value="1"/>
</dbReference>
<dbReference type="SMART" id="SM00268">
    <property type="entry name" value="ACTIN"/>
    <property type="match status" value="1"/>
</dbReference>
<dbReference type="FunFam" id="3.30.420.40:FF:000148">
    <property type="entry name" value="Actin, alpha skeletal muscle"/>
    <property type="match status" value="1"/>
</dbReference>
<dbReference type="Gene3D" id="3.90.640.10">
    <property type="entry name" value="Actin, Chain A, domain 4"/>
    <property type="match status" value="1"/>
</dbReference>
<gene>
    <name evidence="7" type="primary">act29</name>
    <name evidence="7" type="ORF">DFA_00544</name>
</gene>
<reference evidence="8" key="1">
    <citation type="journal article" date="2011" name="Genome Res.">
        <title>Phylogeny-wide analysis of social amoeba genomes highlights ancient origins for complex intercellular communication.</title>
        <authorList>
            <person name="Heidel A.J."/>
            <person name="Lawal H.M."/>
            <person name="Felder M."/>
            <person name="Schilde C."/>
            <person name="Helps N.R."/>
            <person name="Tunggal B."/>
            <person name="Rivero F."/>
            <person name="John U."/>
            <person name="Schleicher M."/>
            <person name="Eichinger L."/>
            <person name="Platzer M."/>
            <person name="Noegel A.A."/>
            <person name="Schaap P."/>
            <person name="Gloeckner G."/>
        </authorList>
    </citation>
    <scope>NUCLEOTIDE SEQUENCE [LARGE SCALE GENOMIC DNA]</scope>
    <source>
        <strain evidence="8">SH3</strain>
    </source>
</reference>
<keyword evidence="2" id="KW-0963">Cytoplasm</keyword>
<evidence type="ECO:0000256" key="3">
    <source>
        <dbReference type="ARBA" id="ARBA00022741"/>
    </source>
</evidence>
<evidence type="ECO:0000256" key="4">
    <source>
        <dbReference type="ARBA" id="ARBA00022840"/>
    </source>
</evidence>
<keyword evidence="8" id="KW-1185">Reference proteome</keyword>
<accession>F4PSD7</accession>